<evidence type="ECO:0000256" key="1">
    <source>
        <dbReference type="ARBA" id="ARBA00022617"/>
    </source>
</evidence>
<dbReference type="GO" id="GO:0046872">
    <property type="term" value="F:metal ion binding"/>
    <property type="evidence" value="ECO:0007669"/>
    <property type="project" value="UniProtKB-KW"/>
</dbReference>
<evidence type="ECO:0000256" key="4">
    <source>
        <dbReference type="PROSITE-ProRule" id="PRU00433"/>
    </source>
</evidence>
<evidence type="ECO:0000313" key="10">
    <source>
        <dbReference type="Proteomes" id="UP000325785"/>
    </source>
</evidence>
<dbReference type="PROSITE" id="PS51007">
    <property type="entry name" value="CYTC"/>
    <property type="match status" value="1"/>
</dbReference>
<dbReference type="PATRIC" id="fig|540747.5.peg.5538"/>
<dbReference type="OrthoDB" id="7854060at2"/>
<dbReference type="KEGG" id="rid:RIdsm_02294"/>
<proteinExistence type="predicted"/>
<feature type="chain" id="PRO_5010437438" evidence="5">
    <location>
        <begin position="21"/>
        <end position="144"/>
    </location>
</feature>
<keyword evidence="1 4" id="KW-0349">Heme</keyword>
<name>A0A0T5P8E1_9RHOB</name>
<dbReference type="GO" id="GO:0009055">
    <property type="term" value="F:electron transfer activity"/>
    <property type="evidence" value="ECO:0007669"/>
    <property type="project" value="InterPro"/>
</dbReference>
<dbReference type="Pfam" id="PF00034">
    <property type="entry name" value="Cytochrom_C"/>
    <property type="match status" value="1"/>
</dbReference>
<feature type="domain" description="Cytochrome c" evidence="6">
    <location>
        <begin position="52"/>
        <end position="138"/>
    </location>
</feature>
<gene>
    <name evidence="8" type="ORF">RIdsm_02294</name>
    <name evidence="7" type="ORF">XM52_12525</name>
</gene>
<accession>A0A0T5P8E1</accession>
<protein>
    <submittedName>
        <fullName evidence="7 8">Cytochrome C</fullName>
    </submittedName>
</protein>
<keyword evidence="2 4" id="KW-0479">Metal-binding</keyword>
<dbReference type="Proteomes" id="UP000051401">
    <property type="component" value="Unassembled WGS sequence"/>
</dbReference>
<evidence type="ECO:0000256" key="2">
    <source>
        <dbReference type="ARBA" id="ARBA00022723"/>
    </source>
</evidence>
<dbReference type="GO" id="GO:0020037">
    <property type="term" value="F:heme binding"/>
    <property type="evidence" value="ECO:0007669"/>
    <property type="project" value="InterPro"/>
</dbReference>
<keyword evidence="9" id="KW-1185">Reference proteome</keyword>
<dbReference type="SUPFAM" id="SSF46626">
    <property type="entry name" value="Cytochrome c"/>
    <property type="match status" value="1"/>
</dbReference>
<evidence type="ECO:0000313" key="8">
    <source>
        <dbReference type="EMBL" id="QEW26494.1"/>
    </source>
</evidence>
<dbReference type="EMBL" id="CP031598">
    <property type="protein sequence ID" value="QEW26494.1"/>
    <property type="molecule type" value="Genomic_DNA"/>
</dbReference>
<keyword evidence="5" id="KW-0732">Signal</keyword>
<dbReference type="InterPro" id="IPR036909">
    <property type="entry name" value="Cyt_c-like_dom_sf"/>
</dbReference>
<dbReference type="Gene3D" id="1.10.760.10">
    <property type="entry name" value="Cytochrome c-like domain"/>
    <property type="match status" value="1"/>
</dbReference>
<dbReference type="EMBL" id="LAXI01000007">
    <property type="protein sequence ID" value="KRS17325.1"/>
    <property type="molecule type" value="Genomic_DNA"/>
</dbReference>
<reference evidence="8 10" key="2">
    <citation type="submission" date="2018-08" db="EMBL/GenBank/DDBJ databases">
        <title>Genetic Globetrotter - A new plasmid hitch-hiking vast phylogenetic and geographic distances.</title>
        <authorList>
            <person name="Vollmers J."/>
            <person name="Petersen J."/>
        </authorList>
    </citation>
    <scope>NUCLEOTIDE SEQUENCE [LARGE SCALE GENOMIC DNA]</scope>
    <source>
        <strain evidence="8 10">DSM 26383</strain>
    </source>
</reference>
<reference evidence="7 9" key="1">
    <citation type="submission" date="2015-04" db="EMBL/GenBank/DDBJ databases">
        <title>The draft genome sequence of Roseovarius indicus B108T.</title>
        <authorList>
            <person name="Li G."/>
            <person name="Lai Q."/>
            <person name="Shao Z."/>
            <person name="Yan P."/>
        </authorList>
    </citation>
    <scope>NUCLEOTIDE SEQUENCE [LARGE SCALE GENOMIC DNA]</scope>
    <source>
        <strain evidence="7 9">B108</strain>
    </source>
</reference>
<evidence type="ECO:0000259" key="6">
    <source>
        <dbReference type="PROSITE" id="PS51007"/>
    </source>
</evidence>
<evidence type="ECO:0000256" key="3">
    <source>
        <dbReference type="ARBA" id="ARBA00023004"/>
    </source>
</evidence>
<dbReference type="RefSeq" id="WP_057816485.1">
    <property type="nucleotide sequence ID" value="NZ_CP031598.1"/>
</dbReference>
<dbReference type="STRING" id="540747.SAMN04488031_1011049"/>
<feature type="signal peptide" evidence="5">
    <location>
        <begin position="1"/>
        <end position="20"/>
    </location>
</feature>
<dbReference type="Proteomes" id="UP000325785">
    <property type="component" value="Chromosome"/>
</dbReference>
<organism evidence="7 9">
    <name type="scientific">Roseovarius indicus</name>
    <dbReference type="NCBI Taxonomy" id="540747"/>
    <lineage>
        <taxon>Bacteria</taxon>
        <taxon>Pseudomonadati</taxon>
        <taxon>Pseudomonadota</taxon>
        <taxon>Alphaproteobacteria</taxon>
        <taxon>Rhodobacterales</taxon>
        <taxon>Roseobacteraceae</taxon>
        <taxon>Roseovarius</taxon>
    </lineage>
</organism>
<evidence type="ECO:0000313" key="7">
    <source>
        <dbReference type="EMBL" id="KRS17325.1"/>
    </source>
</evidence>
<evidence type="ECO:0000256" key="5">
    <source>
        <dbReference type="SAM" id="SignalP"/>
    </source>
</evidence>
<evidence type="ECO:0000313" key="9">
    <source>
        <dbReference type="Proteomes" id="UP000051401"/>
    </source>
</evidence>
<sequence length="144" mass="15376">MTSRLLWLLAAVLLAGGTYLLTQSGQHTPETANPSSDGVTMVDVTLPAEFTEQQSLGKQAFEGNCATCHGENAGGLVGNGPPLIHKIYEPSHHGDGAFLMAARQGVRAHHWKFGDMPPVEGLTNSDIENIVAYVRAVQRENGIN</sequence>
<keyword evidence="3 4" id="KW-0408">Iron</keyword>
<dbReference type="InterPro" id="IPR009056">
    <property type="entry name" value="Cyt_c-like_dom"/>
</dbReference>
<dbReference type="AlphaFoldDB" id="A0A0T5P8E1"/>